<dbReference type="Proteomes" id="UP001214666">
    <property type="component" value="Chromosome"/>
</dbReference>
<dbReference type="AlphaFoldDB" id="A0AAX3PC42"/>
<organism evidence="1 2">
    <name type="scientific">Aeromonas hydrophila</name>
    <dbReference type="NCBI Taxonomy" id="644"/>
    <lineage>
        <taxon>Bacteria</taxon>
        <taxon>Pseudomonadati</taxon>
        <taxon>Pseudomonadota</taxon>
        <taxon>Gammaproteobacteria</taxon>
        <taxon>Aeromonadales</taxon>
        <taxon>Aeromonadaceae</taxon>
        <taxon>Aeromonas</taxon>
    </lineage>
</organism>
<evidence type="ECO:0000313" key="2">
    <source>
        <dbReference type="Proteomes" id="UP001214666"/>
    </source>
</evidence>
<accession>A0AAX3PC42</accession>
<protein>
    <submittedName>
        <fullName evidence="1">Uncharacterized protein</fullName>
    </submittedName>
</protein>
<sequence>MVVSVQNNVSATALDKHIEKTITAKINKCSGNGNTQSYALCCELVRCGLSDADILTHVSRFKMLCNGDWNPSEKVRAARADVGTERNVYASDTVEVDAGIDTERYTQLMKEQRDIKCDIDATTTNTDITNQLALGLINQRLQLTHQLVRDEGEYYEQAKAIHSAVQVSKVVTVVENAGSGKSRTMGELAKLIDADIQAGDVTWKGMVFATNTRANRDAFAKANNFTVVKGVTEIIFDVTKSAAAEIRAAEIYSEDFELDEKDKRSVVDALLAESYITQQQANTIRTEARKNSEKLKGPFLAICHAKMRCGGLVARFMRHVVVMDEMAADDVVALCDADETTVYGTKVKLQDKELKAEDEVRYFMEQIAERKDTNGNSVGGVVMLSAEKSLLRAFGTDDQPNIRLKGMFGNITVKHLGKPRTLVDNNLSVVVVDSLTNNFETKKSAETARDKMARLLQAEGYFVICDGKREDTSCIGNTTIEGCKGSNEMMTTKTAVLISCPHPFEVGQMAMRLGCDEATAVSVIVSDKANQAIGRNVGYRNRGEECLLVVAAGVHSADKTLTLDVISNNCFYARKRTDVDTLPVKLQGIFSEWLNDDDAVCYKVAMDLYTNIFVHDEVTAKDLKEVVRVMLAENGAAKTRITRGGLVNTTISQLGSLGVTAKVRQKCTNGVVKSTTYYGL</sequence>
<gene>
    <name evidence="1" type="ORF">PY771_08305</name>
</gene>
<reference evidence="1" key="1">
    <citation type="submission" date="2023-02" db="EMBL/GenBank/DDBJ databases">
        <title>The sequence of Aeromonas hydrophila K533.</title>
        <authorList>
            <person name="Luo X."/>
        </authorList>
    </citation>
    <scope>NUCLEOTIDE SEQUENCE</scope>
    <source>
        <strain evidence="1">K533</strain>
    </source>
</reference>
<evidence type="ECO:0000313" key="1">
    <source>
        <dbReference type="EMBL" id="WEE28305.1"/>
    </source>
</evidence>
<name>A0AAX3PC42_AERHY</name>
<dbReference type="RefSeq" id="WP_275115868.1">
    <property type="nucleotide sequence ID" value="NZ_CP118942.1"/>
</dbReference>
<dbReference type="EMBL" id="CP118942">
    <property type="protein sequence ID" value="WEE28305.1"/>
    <property type="molecule type" value="Genomic_DNA"/>
</dbReference>
<proteinExistence type="predicted"/>